<evidence type="ECO:0000256" key="2">
    <source>
        <dbReference type="SAM" id="MobiDB-lite"/>
    </source>
</evidence>
<organism evidence="3">
    <name type="scientific">Candidatus Fermentithermobacillus carboniphilus</name>
    <dbReference type="NCBI Taxonomy" id="3085328"/>
    <lineage>
        <taxon>Bacteria</taxon>
        <taxon>Bacillati</taxon>
        <taxon>Bacillota</taxon>
        <taxon>Candidatus Fermentithermobacillia</taxon>
        <taxon>Candidatus Fermentithermobacillales</taxon>
        <taxon>Candidatus Fermentithermobacillaceae</taxon>
        <taxon>Candidatus Fermentithermobacillus</taxon>
    </lineage>
</organism>
<sequence length="580" mass="66105">MGISLFKILPENLFGVLASPVKEIYSHILLRIYDMSRIYGFGIPRENLVEEIQQYLELLETGNLPSEGAEPPLPEGQNQKEFSSTLTPPLSRLAQLLEKDLRDSLDEVYKAGPMSAGSTAVRPVVVLESLPLSHVGSDGEAPVVLRSARERANDIIRKLKRTGWIDIEVRSDYREVVVIPDYSMEILRALHRIASQEKPSYRGYVYGTYAALVEAAEPRADSVDVAYDATNELIDYLHSLYQNIKRYTKKMLAQKRPQDILAVHFLEYQQEILDKAYHQLKTSDSVYKYRSKILSTVRAWKNDPTIISVLAQSALDEKLFTGSLAEARSDILSKLSFIENSYANIDHILNEIDRKNEQYARASLQQVKYFLNNSRDTEGALIQLLCLMGYSLERGLMGKRTVFPVDRLFSLVDVELLDSASLYTPRKARTHTPVELWDDEPDDAEVEAAHRWLAKSLFQRISYEEVDNWVVKKLGHRDSGRASEMNLESMDDFVRLIYAAAYSQNKRVSYEIEPLDTIAESAGGMFRFTDMIITRKHGISRQKHPQKHSGSNRKERPNAELVPRVREHELKTAGGLFEDS</sequence>
<keyword evidence="1" id="KW-0175">Coiled coil</keyword>
<dbReference type="KEGG" id="fcz:IMF26_04455"/>
<feature type="compositionally biased region" description="Polar residues" evidence="2">
    <location>
        <begin position="76"/>
        <end position="85"/>
    </location>
</feature>
<reference evidence="3" key="2">
    <citation type="journal article" date="2023" name="Biology">
        <title>Prokaryotic Life Associated with Coal-Fire Gas Vents Revealed by Metagenomics.</title>
        <authorList>
            <person name="Kadnikov V.V."/>
            <person name="Mardanov A.V."/>
            <person name="Beletsky A.V."/>
            <person name="Karnachuk O.V."/>
            <person name="Ravin N.V."/>
        </authorList>
    </citation>
    <scope>NUCLEOTIDE SEQUENCE</scope>
    <source>
        <strain evidence="3">Bu02</strain>
    </source>
</reference>
<protein>
    <submittedName>
        <fullName evidence="3">Uncharacterized protein</fullName>
    </submittedName>
</protein>
<feature type="compositionally biased region" description="Basic and acidic residues" evidence="2">
    <location>
        <begin position="552"/>
        <end position="571"/>
    </location>
</feature>
<dbReference type="Pfam" id="PF18982">
    <property type="entry name" value="JetA"/>
    <property type="match status" value="1"/>
</dbReference>
<feature type="coiled-coil region" evidence="1">
    <location>
        <begin position="338"/>
        <end position="365"/>
    </location>
</feature>
<gene>
    <name evidence="3" type="ORF">IMF26_04455</name>
</gene>
<name>A0AAT9LE59_9FIRM</name>
<dbReference type="AlphaFoldDB" id="A0AAT9LE59"/>
<feature type="region of interest" description="Disordered" evidence="2">
    <location>
        <begin position="63"/>
        <end position="85"/>
    </location>
</feature>
<evidence type="ECO:0000256" key="1">
    <source>
        <dbReference type="SAM" id="Coils"/>
    </source>
</evidence>
<feature type="region of interest" description="Disordered" evidence="2">
    <location>
        <begin position="537"/>
        <end position="580"/>
    </location>
</feature>
<evidence type="ECO:0000313" key="3">
    <source>
        <dbReference type="EMBL" id="QUL99312.1"/>
    </source>
</evidence>
<dbReference type="InterPro" id="IPR043773">
    <property type="entry name" value="JetA"/>
</dbReference>
<proteinExistence type="predicted"/>
<reference evidence="3" key="1">
    <citation type="submission" date="2020-10" db="EMBL/GenBank/DDBJ databases">
        <authorList>
            <person name="Kadnikov V."/>
            <person name="Beletsky A.V."/>
            <person name="Mardanov A.V."/>
            <person name="Karnachuk O.V."/>
            <person name="Ravin N.V."/>
        </authorList>
    </citation>
    <scope>NUCLEOTIDE SEQUENCE</scope>
    <source>
        <strain evidence="3">Bu02</strain>
    </source>
</reference>
<accession>A0AAT9LE59</accession>
<dbReference type="EMBL" id="CP062796">
    <property type="protein sequence ID" value="QUL99312.1"/>
    <property type="molecule type" value="Genomic_DNA"/>
</dbReference>
<feature type="compositionally biased region" description="Basic residues" evidence="2">
    <location>
        <begin position="537"/>
        <end position="551"/>
    </location>
</feature>